<dbReference type="STRING" id="78915.A0A4P9XLI5"/>
<feature type="region of interest" description="Disordered" evidence="1">
    <location>
        <begin position="423"/>
        <end position="462"/>
    </location>
</feature>
<dbReference type="Pfam" id="PF20175">
    <property type="entry name" value="Tra1_central"/>
    <property type="match status" value="1"/>
</dbReference>
<dbReference type="InterPro" id="IPR016024">
    <property type="entry name" value="ARM-type_fold"/>
</dbReference>
<evidence type="ECO:0000313" key="3">
    <source>
        <dbReference type="Proteomes" id="UP000271241"/>
    </source>
</evidence>
<gene>
    <name evidence="2" type="ORF">THASP1DRAFT_18177</name>
</gene>
<evidence type="ECO:0000313" key="2">
    <source>
        <dbReference type="EMBL" id="RKP06666.1"/>
    </source>
</evidence>
<proteinExistence type="predicted"/>
<dbReference type="GO" id="GO:0006355">
    <property type="term" value="P:regulation of DNA-templated transcription"/>
    <property type="evidence" value="ECO:0007669"/>
    <property type="project" value="TreeGrafter"/>
</dbReference>
<dbReference type="GO" id="GO:0005634">
    <property type="term" value="C:nucleus"/>
    <property type="evidence" value="ECO:0007669"/>
    <property type="project" value="TreeGrafter"/>
</dbReference>
<protein>
    <submittedName>
        <fullName evidence="2">Uncharacterized protein</fullName>
    </submittedName>
</protein>
<dbReference type="GO" id="GO:0000124">
    <property type="term" value="C:SAGA complex"/>
    <property type="evidence" value="ECO:0007669"/>
    <property type="project" value="TreeGrafter"/>
</dbReference>
<dbReference type="GO" id="GO:0006281">
    <property type="term" value="P:DNA repair"/>
    <property type="evidence" value="ECO:0007669"/>
    <property type="project" value="TreeGrafter"/>
</dbReference>
<feature type="region of interest" description="Disordered" evidence="1">
    <location>
        <begin position="129"/>
        <end position="164"/>
    </location>
</feature>
<dbReference type="PANTHER" id="PTHR11139:SF1">
    <property type="entry name" value="TRANSFORMATION_TRANSCRIPTION DOMAIN-ASSOCIATED PROTEIN"/>
    <property type="match status" value="1"/>
</dbReference>
<dbReference type="SUPFAM" id="SSF48371">
    <property type="entry name" value="ARM repeat"/>
    <property type="match status" value="1"/>
</dbReference>
<dbReference type="InterPro" id="IPR046807">
    <property type="entry name" value="Tra1_central"/>
</dbReference>
<dbReference type="EMBL" id="KZ992840">
    <property type="protein sequence ID" value="RKP06666.1"/>
    <property type="molecule type" value="Genomic_DNA"/>
</dbReference>
<organism evidence="2 3">
    <name type="scientific">Thamnocephalis sphaerospora</name>
    <dbReference type="NCBI Taxonomy" id="78915"/>
    <lineage>
        <taxon>Eukaryota</taxon>
        <taxon>Fungi</taxon>
        <taxon>Fungi incertae sedis</taxon>
        <taxon>Zoopagomycota</taxon>
        <taxon>Zoopagomycotina</taxon>
        <taxon>Zoopagomycetes</taxon>
        <taxon>Zoopagales</taxon>
        <taxon>Sigmoideomycetaceae</taxon>
        <taxon>Thamnocephalis</taxon>
    </lineage>
</organism>
<sequence>MELRDKVEIFQSVEYKRFLALLLPVFTNILRDGQPAFGSNAPEQRLRQTILEIIHRFPHNDDLRQHASDLMALLMRLLRVENEENAVICLKIIIDLYRTYKEMLEEHVQPFLDLVMEMYRNMPKAVADAFDQPSTPAPTGGATPGSMMMMSPRPSSPADLGDTPAKQLARGMHSFKVLTECPIIVVLLLQPQRRSIGANIQAFVPLIMEMLSLQARPQTEAHAAAAKGDVFVGVSPAIKNRTVYTEFIIAQVKTTSFLAYILRGYAAQLRQYQAVIPEAIIRLLRDCPPEASSTRKELLVATRHILSTDFRNAFVDHMDILLNEKVLIGTGVTSYETLRPLAYSMLADLVHHVRAKLALPQLSRTVYMYSRNLHDSTLASSIQTMCAKLLLNLIESLLSVDADASVDMSVAVPSLLSSRSESRIIGADRDRDGNHSSEDDVRPSHSSSGQSDGGTGDASGEDDLDLSRYRSIAVSAPATETNQDTLKDMRFLFRNLITGLKTIMFGLKALNPPAAAGQQAPNVAVGFTPEETAIFTRLFCEGIRCFDYYALDMMPLPPVSKEEKETLDQFANVFITVDPAIFQEVLTAQMPYLFKCILSNPAVLAIPQCFLANESVSHNFAGILINFLVDRLERLGGPDVLCAEAMLRLFKLVFMAVTWFPQQNEAVLQPHLGNIIMSSMKMSARAKEPINFFLLLRALFRYIGGGRFELLYNEVLPLLQVLLEGFNNLLSLAHKQEMRELFVELCLTVPVRLSVLLPYLTFLMKPLVIALQAGPELVSQGLRTLELCIDNLTQDFLDPIMAPVIDGLMLALWRHLRPGANESHSQVTMRILGKLGGRNRRLFVNPPLLAY</sequence>
<dbReference type="GO" id="GO:0035267">
    <property type="term" value="C:NuA4 histone acetyltransferase complex"/>
    <property type="evidence" value="ECO:0007669"/>
    <property type="project" value="TreeGrafter"/>
</dbReference>
<feature type="compositionally biased region" description="Low complexity" evidence="1">
    <location>
        <begin position="133"/>
        <end position="157"/>
    </location>
</feature>
<keyword evidence="3" id="KW-1185">Reference proteome</keyword>
<dbReference type="Proteomes" id="UP000271241">
    <property type="component" value="Unassembled WGS sequence"/>
</dbReference>
<feature type="non-terminal residue" evidence="2">
    <location>
        <position position="851"/>
    </location>
</feature>
<evidence type="ECO:0000256" key="1">
    <source>
        <dbReference type="SAM" id="MobiDB-lite"/>
    </source>
</evidence>
<dbReference type="AlphaFoldDB" id="A0A4P9XLI5"/>
<reference evidence="3" key="1">
    <citation type="journal article" date="2018" name="Nat. Microbiol.">
        <title>Leveraging single-cell genomics to expand the fungal tree of life.</title>
        <authorList>
            <person name="Ahrendt S.R."/>
            <person name="Quandt C.A."/>
            <person name="Ciobanu D."/>
            <person name="Clum A."/>
            <person name="Salamov A."/>
            <person name="Andreopoulos B."/>
            <person name="Cheng J.F."/>
            <person name="Woyke T."/>
            <person name="Pelin A."/>
            <person name="Henrissat B."/>
            <person name="Reynolds N.K."/>
            <person name="Benny G.L."/>
            <person name="Smith M.E."/>
            <person name="James T.Y."/>
            <person name="Grigoriev I.V."/>
        </authorList>
    </citation>
    <scope>NUCLEOTIDE SEQUENCE [LARGE SCALE GENOMIC DNA]</scope>
    <source>
        <strain evidence="3">RSA 1356</strain>
    </source>
</reference>
<feature type="compositionally biased region" description="Basic and acidic residues" evidence="1">
    <location>
        <begin position="423"/>
        <end position="443"/>
    </location>
</feature>
<dbReference type="PANTHER" id="PTHR11139">
    <property type="entry name" value="ATAXIA TELANGIECTASIA MUTATED ATM -RELATED"/>
    <property type="match status" value="1"/>
</dbReference>
<accession>A0A4P9XLI5</accession>
<dbReference type="OrthoDB" id="5570127at2759"/>
<dbReference type="InterPro" id="IPR050517">
    <property type="entry name" value="DDR_Repair_Kinase"/>
</dbReference>
<name>A0A4P9XLI5_9FUNG</name>